<evidence type="ECO:0000256" key="6">
    <source>
        <dbReference type="SAM" id="Phobius"/>
    </source>
</evidence>
<feature type="transmembrane region" description="Helical" evidence="6">
    <location>
        <begin position="115"/>
        <end position="133"/>
    </location>
</feature>
<reference evidence="8" key="1">
    <citation type="journal article" date="2020" name="Stud. Mycol.">
        <title>101 Dothideomycetes genomes: a test case for predicting lifestyles and emergence of pathogens.</title>
        <authorList>
            <person name="Haridas S."/>
            <person name="Albert R."/>
            <person name="Binder M."/>
            <person name="Bloem J."/>
            <person name="Labutti K."/>
            <person name="Salamov A."/>
            <person name="Andreopoulos B."/>
            <person name="Baker S."/>
            <person name="Barry K."/>
            <person name="Bills G."/>
            <person name="Bluhm B."/>
            <person name="Cannon C."/>
            <person name="Castanera R."/>
            <person name="Culley D."/>
            <person name="Daum C."/>
            <person name="Ezra D."/>
            <person name="Gonzalez J."/>
            <person name="Henrissat B."/>
            <person name="Kuo A."/>
            <person name="Liang C."/>
            <person name="Lipzen A."/>
            <person name="Lutzoni F."/>
            <person name="Magnuson J."/>
            <person name="Mondo S."/>
            <person name="Nolan M."/>
            <person name="Ohm R."/>
            <person name="Pangilinan J."/>
            <person name="Park H.-J."/>
            <person name="Ramirez L."/>
            <person name="Alfaro M."/>
            <person name="Sun H."/>
            <person name="Tritt A."/>
            <person name="Yoshinaga Y."/>
            <person name="Zwiers L.-H."/>
            <person name="Turgeon B."/>
            <person name="Goodwin S."/>
            <person name="Spatafora J."/>
            <person name="Crous P."/>
            <person name="Grigoriev I."/>
        </authorList>
    </citation>
    <scope>NUCLEOTIDE SEQUENCE</scope>
    <source>
        <strain evidence="8">CBS 161.51</strain>
    </source>
</reference>
<evidence type="ECO:0000256" key="3">
    <source>
        <dbReference type="ARBA" id="ARBA00022989"/>
    </source>
</evidence>
<proteinExistence type="inferred from homology"/>
<dbReference type="EMBL" id="ML976375">
    <property type="protein sequence ID" value="KAF1934778.1"/>
    <property type="molecule type" value="Genomic_DNA"/>
</dbReference>
<keyword evidence="4 6" id="KW-0472">Membrane</keyword>
<organism evidence="8 9">
    <name type="scientific">Clathrospora elynae</name>
    <dbReference type="NCBI Taxonomy" id="706981"/>
    <lineage>
        <taxon>Eukaryota</taxon>
        <taxon>Fungi</taxon>
        <taxon>Dikarya</taxon>
        <taxon>Ascomycota</taxon>
        <taxon>Pezizomycotina</taxon>
        <taxon>Dothideomycetes</taxon>
        <taxon>Pleosporomycetidae</taxon>
        <taxon>Pleosporales</taxon>
        <taxon>Diademaceae</taxon>
        <taxon>Clathrospora</taxon>
    </lineage>
</organism>
<evidence type="ECO:0000313" key="9">
    <source>
        <dbReference type="Proteomes" id="UP000800038"/>
    </source>
</evidence>
<dbReference type="OrthoDB" id="5022096at2759"/>
<gene>
    <name evidence="8" type="ORF">EJ02DRAFT_439656</name>
</gene>
<dbReference type="PANTHER" id="PTHR33048:SF167">
    <property type="entry name" value="INTEGRAL MEMBRANE PROTEIN"/>
    <property type="match status" value="1"/>
</dbReference>
<protein>
    <recommendedName>
        <fullName evidence="7">Rhodopsin domain-containing protein</fullName>
    </recommendedName>
</protein>
<comment type="similarity">
    <text evidence="5">Belongs to the SAT4 family.</text>
</comment>
<comment type="subcellular location">
    <subcellularLocation>
        <location evidence="1">Membrane</location>
        <topology evidence="1">Multi-pass membrane protein</topology>
    </subcellularLocation>
</comment>
<dbReference type="InterPro" id="IPR049326">
    <property type="entry name" value="Rhodopsin_dom_fungi"/>
</dbReference>
<dbReference type="InterPro" id="IPR052337">
    <property type="entry name" value="SAT4-like"/>
</dbReference>
<accession>A0A6A5S5V9</accession>
<dbReference type="Proteomes" id="UP000800038">
    <property type="component" value="Unassembled WGS sequence"/>
</dbReference>
<evidence type="ECO:0000259" key="7">
    <source>
        <dbReference type="Pfam" id="PF20684"/>
    </source>
</evidence>
<dbReference type="Pfam" id="PF20684">
    <property type="entry name" value="Fung_rhodopsin"/>
    <property type="match status" value="1"/>
</dbReference>
<evidence type="ECO:0000256" key="1">
    <source>
        <dbReference type="ARBA" id="ARBA00004141"/>
    </source>
</evidence>
<evidence type="ECO:0000256" key="5">
    <source>
        <dbReference type="ARBA" id="ARBA00038359"/>
    </source>
</evidence>
<feature type="domain" description="Rhodopsin" evidence="7">
    <location>
        <begin position="6"/>
        <end position="138"/>
    </location>
</feature>
<evidence type="ECO:0000256" key="4">
    <source>
        <dbReference type="ARBA" id="ARBA00023136"/>
    </source>
</evidence>
<dbReference type="GO" id="GO:0016020">
    <property type="term" value="C:membrane"/>
    <property type="evidence" value="ECO:0007669"/>
    <property type="project" value="UniProtKB-SubCell"/>
</dbReference>
<name>A0A6A5S5V9_9PLEO</name>
<evidence type="ECO:0000313" key="8">
    <source>
        <dbReference type="EMBL" id="KAF1934778.1"/>
    </source>
</evidence>
<evidence type="ECO:0000256" key="2">
    <source>
        <dbReference type="ARBA" id="ARBA00022692"/>
    </source>
</evidence>
<keyword evidence="9" id="KW-1185">Reference proteome</keyword>
<sequence>MGGRTLIFQCVPVAAAWDIILRPPPLGAGSAKCFSGQKFSRIGLFNGVINILTDFLVAFIPVSLVWKLQMPLRPRTSLVIILSLGVFAAVAGIIRQQSSKQFLDPEPWIHDSYTIWNFIELYMGIIAALLPALKPMFSWFSNAAKSITKLTKKDKFRNRTAGGYYKHTQPEDTDGFAMVNCGPLRKVTISLHPVERDKKWDLGLANNSEERILPCDQEEQKLGGIMVTKRVQVE</sequence>
<feature type="transmembrane region" description="Helical" evidence="6">
    <location>
        <begin position="44"/>
        <end position="66"/>
    </location>
</feature>
<keyword evidence="2 6" id="KW-0812">Transmembrane</keyword>
<feature type="transmembrane region" description="Helical" evidence="6">
    <location>
        <begin position="78"/>
        <end position="95"/>
    </location>
</feature>
<dbReference type="PANTHER" id="PTHR33048">
    <property type="entry name" value="PTH11-LIKE INTEGRAL MEMBRANE PROTEIN (AFU_ORTHOLOGUE AFUA_5G11245)"/>
    <property type="match status" value="1"/>
</dbReference>
<keyword evidence="3 6" id="KW-1133">Transmembrane helix</keyword>
<dbReference type="AlphaFoldDB" id="A0A6A5S5V9"/>